<evidence type="ECO:0000313" key="10">
    <source>
        <dbReference type="EMBL" id="CAF2099505.1"/>
    </source>
</evidence>
<feature type="region of interest" description="Disordered" evidence="6">
    <location>
        <begin position="359"/>
        <end position="395"/>
    </location>
</feature>
<dbReference type="PANTHER" id="PTHR45706">
    <property type="entry name" value="TYROSINE-PROTEIN PHOSPHATASE"/>
    <property type="match status" value="1"/>
</dbReference>
<dbReference type="InterPro" id="IPR019748">
    <property type="entry name" value="FERM_central"/>
</dbReference>
<dbReference type="Gene3D" id="3.90.190.10">
    <property type="entry name" value="Protein tyrosine phosphatase superfamily"/>
    <property type="match status" value="1"/>
</dbReference>
<dbReference type="EMBL" id="CAJNRF010012583">
    <property type="protein sequence ID" value="CAF2142380.1"/>
    <property type="molecule type" value="Genomic_DNA"/>
</dbReference>
<dbReference type="Gene3D" id="1.20.80.10">
    <property type="match status" value="1"/>
</dbReference>
<keyword evidence="3" id="KW-0963">Cytoplasm</keyword>
<evidence type="ECO:0000259" key="7">
    <source>
        <dbReference type="PROSITE" id="PS50055"/>
    </source>
</evidence>
<name>A0A816TM03_9BILA</name>
<dbReference type="Proteomes" id="UP000663856">
    <property type="component" value="Unassembled WGS sequence"/>
</dbReference>
<dbReference type="InterPro" id="IPR000242">
    <property type="entry name" value="PTP_cat"/>
</dbReference>
<dbReference type="GO" id="GO:0004725">
    <property type="term" value="F:protein tyrosine phosphatase activity"/>
    <property type="evidence" value="ECO:0007669"/>
    <property type="project" value="InterPro"/>
</dbReference>
<dbReference type="Pfam" id="PF00373">
    <property type="entry name" value="FERM_M"/>
    <property type="match status" value="1"/>
</dbReference>
<dbReference type="GO" id="GO:0005856">
    <property type="term" value="C:cytoskeleton"/>
    <property type="evidence" value="ECO:0007669"/>
    <property type="project" value="UniProtKB-SubCell"/>
</dbReference>
<evidence type="ECO:0000256" key="3">
    <source>
        <dbReference type="ARBA" id="ARBA00022490"/>
    </source>
</evidence>
<evidence type="ECO:0000259" key="8">
    <source>
        <dbReference type="PROSITE" id="PS50056"/>
    </source>
</evidence>
<keyword evidence="5" id="KW-0206">Cytoskeleton</keyword>
<dbReference type="PROSITE" id="PS50056">
    <property type="entry name" value="TYR_PHOSPHATASE_2"/>
    <property type="match status" value="1"/>
</dbReference>
<evidence type="ECO:0000256" key="2">
    <source>
        <dbReference type="ARBA" id="ARBA00009649"/>
    </source>
</evidence>
<evidence type="ECO:0000256" key="4">
    <source>
        <dbReference type="ARBA" id="ARBA00022801"/>
    </source>
</evidence>
<evidence type="ECO:0000256" key="6">
    <source>
        <dbReference type="SAM" id="MobiDB-lite"/>
    </source>
</evidence>
<dbReference type="InterPro" id="IPR014352">
    <property type="entry name" value="FERM/acyl-CoA-bd_prot_sf"/>
</dbReference>
<feature type="domain" description="FERM" evidence="9">
    <location>
        <begin position="43"/>
        <end position="335"/>
    </location>
</feature>
<dbReference type="SMART" id="SM00295">
    <property type="entry name" value="B41"/>
    <property type="match status" value="1"/>
</dbReference>
<feature type="domain" description="Tyrosine specific protein phosphatases" evidence="8">
    <location>
        <begin position="706"/>
        <end position="779"/>
    </location>
</feature>
<dbReference type="SUPFAM" id="SSF47031">
    <property type="entry name" value="Second domain of FERM"/>
    <property type="match status" value="1"/>
</dbReference>
<dbReference type="InterPro" id="IPR003595">
    <property type="entry name" value="Tyr_Pase_cat"/>
</dbReference>
<keyword evidence="4" id="KW-0378">Hydrolase</keyword>
<reference evidence="10" key="1">
    <citation type="submission" date="2021-02" db="EMBL/GenBank/DDBJ databases">
        <authorList>
            <person name="Nowell W R."/>
        </authorList>
    </citation>
    <scope>NUCLEOTIDE SEQUENCE</scope>
</reference>
<accession>A0A816TM03</accession>
<proteinExistence type="inferred from homology"/>
<dbReference type="InterPro" id="IPR016130">
    <property type="entry name" value="Tyr_Pase_AS"/>
</dbReference>
<dbReference type="Pfam" id="PF00102">
    <property type="entry name" value="Y_phosphatase"/>
    <property type="match status" value="1"/>
</dbReference>
<dbReference type="PROSITE" id="PS00383">
    <property type="entry name" value="TYR_PHOSPHATASE_1"/>
    <property type="match status" value="1"/>
</dbReference>
<evidence type="ECO:0000256" key="5">
    <source>
        <dbReference type="ARBA" id="ARBA00023212"/>
    </source>
</evidence>
<evidence type="ECO:0000313" key="12">
    <source>
        <dbReference type="Proteomes" id="UP000663887"/>
    </source>
</evidence>
<evidence type="ECO:0000259" key="9">
    <source>
        <dbReference type="PROSITE" id="PS50057"/>
    </source>
</evidence>
<dbReference type="InterPro" id="IPR019749">
    <property type="entry name" value="Band_41_domain"/>
</dbReference>
<dbReference type="InterPro" id="IPR000299">
    <property type="entry name" value="FERM_domain"/>
</dbReference>
<dbReference type="SUPFAM" id="SSF52799">
    <property type="entry name" value="(Phosphotyrosine protein) phosphatases II"/>
    <property type="match status" value="1"/>
</dbReference>
<dbReference type="PRINTS" id="PR00700">
    <property type="entry name" value="PRTYPHPHTASE"/>
</dbReference>
<comment type="caution">
    <text evidence="10">The sequence shown here is derived from an EMBL/GenBank/DDBJ whole genome shotgun (WGS) entry which is preliminary data.</text>
</comment>
<dbReference type="Proteomes" id="UP000663887">
    <property type="component" value="Unassembled WGS sequence"/>
</dbReference>
<dbReference type="InterPro" id="IPR035963">
    <property type="entry name" value="FERM_2"/>
</dbReference>
<gene>
    <name evidence="11" type="ORF">WKI299_LOCUS28626</name>
    <name evidence="10" type="ORF">XDN619_LOCUS18350</name>
</gene>
<evidence type="ECO:0000256" key="1">
    <source>
        <dbReference type="ARBA" id="ARBA00004245"/>
    </source>
</evidence>
<dbReference type="PROSITE" id="PS50057">
    <property type="entry name" value="FERM_3"/>
    <property type="match status" value="1"/>
</dbReference>
<evidence type="ECO:0000313" key="11">
    <source>
        <dbReference type="EMBL" id="CAF2142380.1"/>
    </source>
</evidence>
<dbReference type="SMART" id="SM00404">
    <property type="entry name" value="PTPc_motif"/>
    <property type="match status" value="1"/>
</dbReference>
<feature type="compositionally biased region" description="Low complexity" evidence="6">
    <location>
        <begin position="370"/>
        <end position="391"/>
    </location>
</feature>
<comment type="subcellular location">
    <subcellularLocation>
        <location evidence="1">Cytoplasm</location>
        <location evidence="1">Cytoskeleton</location>
    </subcellularLocation>
</comment>
<protein>
    <submittedName>
        <fullName evidence="10">Uncharacterized protein</fullName>
    </submittedName>
</protein>
<dbReference type="PANTHER" id="PTHR45706:SF1">
    <property type="entry name" value="PEZ, ISOFORM A"/>
    <property type="match status" value="1"/>
</dbReference>
<sequence length="795" mass="91479">MPSIFGKSHLYRYDIQGGAKSHYLVFVHLPCLQTHLKHLYQLSLLPFNDYEQQTIECLMNHNSLTCDCISYLLQRLHIRDGAISNCFALSYYNKSNNQSYWLDPNISMRQQIPKSELKPNLTFTMLLYPPVPYAITDEKARLILYQQLFCNFISSMYTISGSLVETLSAYFLRACFDNKFNADQNHDVLQLIIAAVGISEEKSDIVKDRIFELYRDLNGIDIRSAQNQFVHQISQLYTYGMIHLEIKSALNETICLGLNHTGIHCRSLLRNEFKLEACWHNITSIVSNKQRQITMTIKNGNMNTHMQIYYTDSTNYNRYCLRLLHVFLNHFSKYVPSEIENIPKSETFPMKKPCLVHGASVPDLRSDGESSSNDRSPPSASSSARSSNHSSNVWTGSLPNLTVQLSTRQQTNEIFKKNNDPYATFSDNLNHIDEQETISPVEEKQVTLRHPLPVPYKSQSPMYKKDSILQSSASVSTLTTNNRSLLNSRTYLSSTSVPLEIDTISVDDDDDAPTDIWLADFESKLSNNIVYDEFDSIPVSRINGSIQDGRLSDNTHRNRYADVIPYDDTRVRLIPTKDNLHGYINASHVKIRVENTIYSYIAAESPLPLTVHDFWRMISGSNIHVIVMLIGNDPQLCANYFPKHKNEKCRTDEFEIELISEQNRQDFHIRYLRMKVLNGQRTRTIVHLQYVAWDEAQLPLDTTSFIDFINVANSFRRHYGETNPCLVHCTAGIGRTGIFILIHVMIQCITFNKKVSVASVLKVMREHRMSLVDRTYSYVFAYRCLIDYLKSSRLI</sequence>
<comment type="similarity">
    <text evidence="2">Belongs to the protein-tyrosine phosphatase family. Non-receptor class subfamily.</text>
</comment>
<dbReference type="InterPro" id="IPR029021">
    <property type="entry name" value="Prot-tyrosine_phosphatase-like"/>
</dbReference>
<organism evidence="10 12">
    <name type="scientific">Rotaria magnacalcarata</name>
    <dbReference type="NCBI Taxonomy" id="392030"/>
    <lineage>
        <taxon>Eukaryota</taxon>
        <taxon>Metazoa</taxon>
        <taxon>Spiralia</taxon>
        <taxon>Gnathifera</taxon>
        <taxon>Rotifera</taxon>
        <taxon>Eurotatoria</taxon>
        <taxon>Bdelloidea</taxon>
        <taxon>Philodinida</taxon>
        <taxon>Philodinidae</taxon>
        <taxon>Rotaria</taxon>
    </lineage>
</organism>
<dbReference type="SMART" id="SM00194">
    <property type="entry name" value="PTPc"/>
    <property type="match status" value="1"/>
</dbReference>
<dbReference type="AlphaFoldDB" id="A0A816TM03"/>
<dbReference type="EMBL" id="CAJNRG010007957">
    <property type="protein sequence ID" value="CAF2099505.1"/>
    <property type="molecule type" value="Genomic_DNA"/>
</dbReference>
<feature type="domain" description="Tyrosine-protein phosphatase" evidence="7">
    <location>
        <begin position="530"/>
        <end position="788"/>
    </location>
</feature>
<dbReference type="InterPro" id="IPR000387">
    <property type="entry name" value="Tyr_Pase_dom"/>
</dbReference>
<dbReference type="PROSITE" id="PS50055">
    <property type="entry name" value="TYR_PHOSPHATASE_PTP"/>
    <property type="match status" value="1"/>
</dbReference>